<proteinExistence type="predicted"/>
<evidence type="ECO:0000313" key="1">
    <source>
        <dbReference type="EMBL" id="DAD77369.1"/>
    </source>
</evidence>
<accession>A0A8S5M4W9</accession>
<sequence length="406" mass="46685">MATRKSTTQPVKLTAAEAREKVEELQYKLDKYAGTAHCPMCDKHKDIETKFYYDTDPLLGGKSFSRICRDCARKIALRVDERGEEHEPTKESVQKALYYLNKPFLETVWNASIQESENMVTGKGKENVWTSYIKNISMKNYVGMGYMDSDMFKEKIVYKDEEVTQENKEDELSEDVVEMYKKNKRTVLRFLGYDPFENEPISEQPILYSKLVGYFDESVKDDGLKLEAVIEIVQTFKDVKTINDTISQYKKQLGSNPGVISTIKSLAETKQKMISSALALAKDNGISENNNNRKSKGAGTLTGIIKELQEMDLDGSEVNTFDYETNMAIEDIMTRNHQNQLKQLNPDENDWEKEVIHQKGLLFNLQKERDNAVEFSRLLKKENKDLKDFLFEKGLIDEKGQVIEDG</sequence>
<name>A0A8S5M4W9_9CAUD</name>
<reference evidence="1" key="1">
    <citation type="journal article" date="2021" name="Proc. Natl. Acad. Sci. U.S.A.">
        <title>A Catalog of Tens of Thousands of Viruses from Human Metagenomes Reveals Hidden Associations with Chronic Diseases.</title>
        <authorList>
            <person name="Tisza M.J."/>
            <person name="Buck C.B."/>
        </authorList>
    </citation>
    <scope>NUCLEOTIDE SEQUENCE</scope>
    <source>
        <strain evidence="1">CtPJC19</strain>
    </source>
</reference>
<organism evidence="1">
    <name type="scientific">Siphoviridae sp. ctPJC19</name>
    <dbReference type="NCBI Taxonomy" id="2826321"/>
    <lineage>
        <taxon>Viruses</taxon>
        <taxon>Duplodnaviria</taxon>
        <taxon>Heunggongvirae</taxon>
        <taxon>Uroviricota</taxon>
        <taxon>Caudoviricetes</taxon>
    </lineage>
</organism>
<dbReference type="EMBL" id="BK014824">
    <property type="protein sequence ID" value="DAD77369.1"/>
    <property type="molecule type" value="Genomic_DNA"/>
</dbReference>
<protein>
    <submittedName>
        <fullName evidence="1">Uncharacterized protein</fullName>
    </submittedName>
</protein>